<keyword evidence="2" id="KW-0175">Coiled coil</keyword>
<reference evidence="4 5" key="1">
    <citation type="submission" date="2020-08" db="EMBL/GenBank/DDBJ databases">
        <title>Genome sequence of Phycicoccus endophyticus JCM 31784T.</title>
        <authorList>
            <person name="Hyun D.-W."/>
            <person name="Bae J.-W."/>
        </authorList>
    </citation>
    <scope>NUCLEOTIDE SEQUENCE [LARGE SCALE GENOMIC DNA]</scope>
    <source>
        <strain evidence="4 5">JCM 31784</strain>
    </source>
</reference>
<name>A0A7G9R010_9MICO</name>
<dbReference type="PROSITE" id="PS50937">
    <property type="entry name" value="HTH_MERR_2"/>
    <property type="match status" value="1"/>
</dbReference>
<dbReference type="PANTHER" id="PTHR30204">
    <property type="entry name" value="REDOX-CYCLING DRUG-SENSING TRANSCRIPTIONAL ACTIVATOR SOXR"/>
    <property type="match status" value="1"/>
</dbReference>
<dbReference type="SMART" id="SM00422">
    <property type="entry name" value="HTH_MERR"/>
    <property type="match status" value="1"/>
</dbReference>
<evidence type="ECO:0000256" key="1">
    <source>
        <dbReference type="ARBA" id="ARBA00023125"/>
    </source>
</evidence>
<sequence length="266" mass="29389">MRIAELADLTGTTVRAVRHYHAVGLLPVPEVREGWRDYGLHHVARVSRIRWLSEAGLSLATIRELLADPEPGGAAADPHDGAISDLRAALAALEDQLTRLRHQRVRLARLAEIAESGRSLTPMPVVATTFYDRLEAAAPDSRTRRAIRHERDFVELAYYREEIPPEAELLFSALDDAALAESVAAFGRDRDRPLSSDEVEQLAADIVARMMKRLGEAVAGAAGTLELDRVRRTYELFARTVDAGDRAVAAAVYRRLEEAVIVERGL</sequence>
<feature type="coiled-coil region" evidence="2">
    <location>
        <begin position="83"/>
        <end position="110"/>
    </location>
</feature>
<dbReference type="GO" id="GO:0003677">
    <property type="term" value="F:DNA binding"/>
    <property type="evidence" value="ECO:0007669"/>
    <property type="project" value="UniProtKB-KW"/>
</dbReference>
<dbReference type="GO" id="GO:0003700">
    <property type="term" value="F:DNA-binding transcription factor activity"/>
    <property type="evidence" value="ECO:0007669"/>
    <property type="project" value="InterPro"/>
</dbReference>
<dbReference type="CDD" id="cd00592">
    <property type="entry name" value="HTH_MerR-like"/>
    <property type="match status" value="1"/>
</dbReference>
<evidence type="ECO:0000313" key="4">
    <source>
        <dbReference type="EMBL" id="QNN48935.1"/>
    </source>
</evidence>
<organism evidence="4 5">
    <name type="scientific">Phycicoccus endophyticus</name>
    <dbReference type="NCBI Taxonomy" id="1690220"/>
    <lineage>
        <taxon>Bacteria</taxon>
        <taxon>Bacillati</taxon>
        <taxon>Actinomycetota</taxon>
        <taxon>Actinomycetes</taxon>
        <taxon>Micrococcales</taxon>
        <taxon>Intrasporangiaceae</taxon>
        <taxon>Phycicoccus</taxon>
    </lineage>
</organism>
<evidence type="ECO:0000256" key="2">
    <source>
        <dbReference type="SAM" id="Coils"/>
    </source>
</evidence>
<gene>
    <name evidence="4" type="ORF">H9L10_11750</name>
</gene>
<dbReference type="InterPro" id="IPR047057">
    <property type="entry name" value="MerR_fam"/>
</dbReference>
<dbReference type="Gene3D" id="1.10.1660.10">
    <property type="match status" value="1"/>
</dbReference>
<keyword evidence="1" id="KW-0238">DNA-binding</keyword>
<accession>A0A7G9R010</accession>
<proteinExistence type="predicted"/>
<dbReference type="Proteomes" id="UP000515976">
    <property type="component" value="Chromosome"/>
</dbReference>
<dbReference type="AlphaFoldDB" id="A0A7G9R010"/>
<dbReference type="KEGG" id="pei:H9L10_11750"/>
<dbReference type="InterPro" id="IPR009061">
    <property type="entry name" value="DNA-bd_dom_put_sf"/>
</dbReference>
<dbReference type="EMBL" id="CP060712">
    <property type="protein sequence ID" value="QNN48935.1"/>
    <property type="molecule type" value="Genomic_DNA"/>
</dbReference>
<dbReference type="RefSeq" id="WP_166104840.1">
    <property type="nucleotide sequence ID" value="NZ_BMMY01000010.1"/>
</dbReference>
<protein>
    <submittedName>
        <fullName evidence="4">MerR family transcriptional regulator</fullName>
    </submittedName>
</protein>
<dbReference type="SUPFAM" id="SSF46955">
    <property type="entry name" value="Putative DNA-binding domain"/>
    <property type="match status" value="1"/>
</dbReference>
<dbReference type="InterPro" id="IPR000551">
    <property type="entry name" value="MerR-type_HTH_dom"/>
</dbReference>
<evidence type="ECO:0000259" key="3">
    <source>
        <dbReference type="PROSITE" id="PS50937"/>
    </source>
</evidence>
<evidence type="ECO:0000313" key="5">
    <source>
        <dbReference type="Proteomes" id="UP000515976"/>
    </source>
</evidence>
<feature type="domain" description="HTH merR-type" evidence="3">
    <location>
        <begin position="1"/>
        <end position="68"/>
    </location>
</feature>
<keyword evidence="5" id="KW-1185">Reference proteome</keyword>
<dbReference type="PANTHER" id="PTHR30204:SF93">
    <property type="entry name" value="HTH MERR-TYPE DOMAIN-CONTAINING PROTEIN"/>
    <property type="match status" value="1"/>
</dbReference>
<dbReference type="Pfam" id="PF13411">
    <property type="entry name" value="MerR_1"/>
    <property type="match status" value="1"/>
</dbReference>